<accession>A0ABR4Q1Q9</accession>
<gene>
    <name evidence="2" type="ORF">TcWFU_003936</name>
</gene>
<comment type="caution">
    <text evidence="2">The sequence shown here is derived from an EMBL/GenBank/DDBJ whole genome shotgun (WGS) entry which is preliminary data.</text>
</comment>
<name>A0ABR4Q1Q9_9CEST</name>
<sequence>MASKNGPNFDGKLTSKKRKFTPNISKALTKKSQPDNTNSFPKSRNSHDAPKKSSTKRPRINRQLLESGESRFIQSYSIFETGLGCVPQSDKSSVELQSLPPRAHKTSVQAVAQSPSPMDAEFDECHKALVTDVQQFYRYPPVCMPPDPPNASGINDPAFPSVSDCPPNLMESKNPKSTLIPSQLFDETSISGSLFYLRVPDALLSEDSPLQKEGKFGTIQLLDNGEARLVIGDCFFRLTSPGVASYSSDVVLVEDEAGEEDGGVVNLNSLGHIDQFVTAVPDLERFSKLGR</sequence>
<dbReference type="Proteomes" id="UP001651158">
    <property type="component" value="Unassembled WGS sequence"/>
</dbReference>
<feature type="region of interest" description="Disordered" evidence="1">
    <location>
        <begin position="1"/>
        <end position="63"/>
    </location>
</feature>
<reference evidence="2 3" key="1">
    <citation type="journal article" date="2022" name="Front. Cell. Infect. Microbiol.">
        <title>The Genomes of Two Strains of Taenia crassiceps the Animal Model for the Study of Human Cysticercosis.</title>
        <authorList>
            <person name="Bobes R.J."/>
            <person name="Estrada K."/>
            <person name="Rios-Valencia D.G."/>
            <person name="Calderon-Gallegos A."/>
            <person name="de la Torre P."/>
            <person name="Carrero J.C."/>
            <person name="Sanchez-Flores A."/>
            <person name="Laclette J.P."/>
        </authorList>
    </citation>
    <scope>NUCLEOTIDE SEQUENCE [LARGE SCALE GENOMIC DNA]</scope>
    <source>
        <strain evidence="2">WFUcys</strain>
    </source>
</reference>
<evidence type="ECO:0000256" key="1">
    <source>
        <dbReference type="SAM" id="MobiDB-lite"/>
    </source>
</evidence>
<feature type="compositionally biased region" description="Polar residues" evidence="1">
    <location>
        <begin position="22"/>
        <end position="43"/>
    </location>
</feature>
<organism evidence="2 3">
    <name type="scientific">Taenia crassiceps</name>
    <dbReference type="NCBI Taxonomy" id="6207"/>
    <lineage>
        <taxon>Eukaryota</taxon>
        <taxon>Metazoa</taxon>
        <taxon>Spiralia</taxon>
        <taxon>Lophotrochozoa</taxon>
        <taxon>Platyhelminthes</taxon>
        <taxon>Cestoda</taxon>
        <taxon>Eucestoda</taxon>
        <taxon>Cyclophyllidea</taxon>
        <taxon>Taeniidae</taxon>
        <taxon>Taenia</taxon>
    </lineage>
</organism>
<evidence type="ECO:0000313" key="2">
    <source>
        <dbReference type="EMBL" id="KAL5103520.1"/>
    </source>
</evidence>
<dbReference type="EMBL" id="JAKROA010000017">
    <property type="protein sequence ID" value="KAL5103520.1"/>
    <property type="molecule type" value="Genomic_DNA"/>
</dbReference>
<proteinExistence type="predicted"/>
<protein>
    <submittedName>
        <fullName evidence="2">Uncharacterized protein</fullName>
    </submittedName>
</protein>
<keyword evidence="3" id="KW-1185">Reference proteome</keyword>
<evidence type="ECO:0000313" key="3">
    <source>
        <dbReference type="Proteomes" id="UP001651158"/>
    </source>
</evidence>